<dbReference type="OrthoDB" id="139481at2759"/>
<name>A0A8T1TTG0_9STRA</name>
<accession>A0A8T1TTG0</accession>
<dbReference type="AlphaFoldDB" id="A0A8T1TTG0"/>
<reference evidence="2" key="1">
    <citation type="submission" date="2021-01" db="EMBL/GenBank/DDBJ databases">
        <title>Phytophthora aleatoria, a newly-described species from Pinus radiata is distinct from Phytophthora cactorum isolates based on comparative genomics.</title>
        <authorList>
            <person name="Mcdougal R."/>
            <person name="Panda P."/>
            <person name="Williams N."/>
            <person name="Studholme D.J."/>
        </authorList>
    </citation>
    <scope>NUCLEOTIDE SEQUENCE</scope>
    <source>
        <strain evidence="2">NZFS 3830</strain>
    </source>
</reference>
<dbReference type="EMBL" id="JAENGZ010001492">
    <property type="protein sequence ID" value="KAG6947757.1"/>
    <property type="molecule type" value="Genomic_DNA"/>
</dbReference>
<gene>
    <name evidence="2" type="ORF">JG687_00015902</name>
</gene>
<dbReference type="Proteomes" id="UP000688947">
    <property type="component" value="Unassembled WGS sequence"/>
</dbReference>
<dbReference type="VEuPathDB" id="FungiDB:PC110_g12739"/>
<feature type="compositionally biased region" description="Basic residues" evidence="1">
    <location>
        <begin position="113"/>
        <end position="135"/>
    </location>
</feature>
<sequence>MERVKCRVCAAMVAMPLLEVEGGALPRWKCGWCEHLLARDAYCDREERLVRMCLACREGPERQRPWHKVDLTPRWSPDLDRQRNDRRQEEIHRAVNPALQAPPPPEESLEAPKKRKRGTRWRRRRRTGNSRKKKP</sequence>
<proteinExistence type="predicted"/>
<evidence type="ECO:0000313" key="2">
    <source>
        <dbReference type="EMBL" id="KAG6947757.1"/>
    </source>
</evidence>
<feature type="compositionally biased region" description="Basic and acidic residues" evidence="1">
    <location>
        <begin position="67"/>
        <end position="93"/>
    </location>
</feature>
<evidence type="ECO:0000313" key="3">
    <source>
        <dbReference type="Proteomes" id="UP000688947"/>
    </source>
</evidence>
<evidence type="ECO:0000256" key="1">
    <source>
        <dbReference type="SAM" id="MobiDB-lite"/>
    </source>
</evidence>
<comment type="caution">
    <text evidence="2">The sequence shown here is derived from an EMBL/GenBank/DDBJ whole genome shotgun (WGS) entry which is preliminary data.</text>
</comment>
<feature type="region of interest" description="Disordered" evidence="1">
    <location>
        <begin position="67"/>
        <end position="135"/>
    </location>
</feature>
<protein>
    <submittedName>
        <fullName evidence="2">Uncharacterized protein</fullName>
    </submittedName>
</protein>
<organism evidence="2 3">
    <name type="scientific">Phytophthora cactorum</name>
    <dbReference type="NCBI Taxonomy" id="29920"/>
    <lineage>
        <taxon>Eukaryota</taxon>
        <taxon>Sar</taxon>
        <taxon>Stramenopiles</taxon>
        <taxon>Oomycota</taxon>
        <taxon>Peronosporomycetes</taxon>
        <taxon>Peronosporales</taxon>
        <taxon>Peronosporaceae</taxon>
        <taxon>Phytophthora</taxon>
    </lineage>
</organism>